<evidence type="ECO:0000256" key="5">
    <source>
        <dbReference type="ARBA" id="ARBA00022771"/>
    </source>
</evidence>
<organism evidence="16 17">
    <name type="scientific">Tahibacter amnicola</name>
    <dbReference type="NCBI Taxonomy" id="2976241"/>
    <lineage>
        <taxon>Bacteria</taxon>
        <taxon>Pseudomonadati</taxon>
        <taxon>Pseudomonadota</taxon>
        <taxon>Gammaproteobacteria</taxon>
        <taxon>Lysobacterales</taxon>
        <taxon>Rhodanobacteraceae</taxon>
        <taxon>Tahibacter</taxon>
    </lineage>
</organism>
<dbReference type="InterPro" id="IPR035937">
    <property type="entry name" value="FPG_N"/>
</dbReference>
<accession>A0ABY6B9Y5</accession>
<keyword evidence="7" id="KW-0862">Zinc</keyword>
<evidence type="ECO:0000256" key="12">
    <source>
        <dbReference type="ARBA" id="ARBA00023295"/>
    </source>
</evidence>
<keyword evidence="16" id="KW-0540">Nuclease</keyword>
<keyword evidence="9" id="KW-0234">DNA repair</keyword>
<evidence type="ECO:0000256" key="10">
    <source>
        <dbReference type="ARBA" id="ARBA00023239"/>
    </source>
</evidence>
<reference evidence="16" key="1">
    <citation type="submission" date="2022-09" db="EMBL/GenBank/DDBJ databases">
        <title>Tahibacter sp. nov., isolated from a fresh water.</title>
        <authorList>
            <person name="Baek J.H."/>
            <person name="Lee J.K."/>
            <person name="Kim J.M."/>
            <person name="Jeon C.O."/>
        </authorList>
    </citation>
    <scope>NUCLEOTIDE SEQUENCE</scope>
    <source>
        <strain evidence="16">W38</strain>
    </source>
</reference>
<evidence type="ECO:0000256" key="3">
    <source>
        <dbReference type="ARBA" id="ARBA00022723"/>
    </source>
</evidence>
<keyword evidence="11" id="KW-0511">Multifunctional enzyme</keyword>
<keyword evidence="12" id="KW-0326">Glycosidase</keyword>
<keyword evidence="10" id="KW-0456">Lyase</keyword>
<proteinExistence type="inferred from homology"/>
<dbReference type="Gene3D" id="3.20.190.10">
    <property type="entry name" value="MutM-like, N-terminal"/>
    <property type="match status" value="1"/>
</dbReference>
<feature type="domain" description="FPG-type" evidence="14">
    <location>
        <begin position="207"/>
        <end position="241"/>
    </location>
</feature>
<dbReference type="SUPFAM" id="SSF81624">
    <property type="entry name" value="N-terminal domain of MutM-like DNA repair proteins"/>
    <property type="match status" value="1"/>
</dbReference>
<keyword evidence="17" id="KW-1185">Reference proteome</keyword>
<protein>
    <submittedName>
        <fullName evidence="16">Endonuclease</fullName>
    </submittedName>
</protein>
<evidence type="ECO:0000256" key="13">
    <source>
        <dbReference type="PROSITE-ProRule" id="PRU00391"/>
    </source>
</evidence>
<evidence type="ECO:0000256" key="1">
    <source>
        <dbReference type="ARBA" id="ARBA00001668"/>
    </source>
</evidence>
<evidence type="ECO:0000259" key="15">
    <source>
        <dbReference type="PROSITE" id="PS51068"/>
    </source>
</evidence>
<dbReference type="Proteomes" id="UP001064632">
    <property type="component" value="Chromosome"/>
</dbReference>
<dbReference type="SMART" id="SM01232">
    <property type="entry name" value="H2TH"/>
    <property type="match status" value="1"/>
</dbReference>
<dbReference type="InterPro" id="IPR010979">
    <property type="entry name" value="Ribosomal_uS13-like_H2TH"/>
</dbReference>
<name>A0ABY6B9Y5_9GAMM</name>
<dbReference type="InterPro" id="IPR000214">
    <property type="entry name" value="Znf_DNA_glyclase/AP_lyase"/>
</dbReference>
<dbReference type="RefSeq" id="WP_261693473.1">
    <property type="nucleotide sequence ID" value="NZ_CP104694.1"/>
</dbReference>
<dbReference type="PANTHER" id="PTHR22993:SF9">
    <property type="entry name" value="FORMAMIDOPYRIMIDINE-DNA GLYCOSYLASE"/>
    <property type="match status" value="1"/>
</dbReference>
<keyword evidence="8" id="KW-0238">DNA-binding</keyword>
<dbReference type="Gene3D" id="1.10.8.50">
    <property type="match status" value="1"/>
</dbReference>
<comment type="similarity">
    <text evidence="2">Belongs to the FPG family.</text>
</comment>
<evidence type="ECO:0000256" key="8">
    <source>
        <dbReference type="ARBA" id="ARBA00023125"/>
    </source>
</evidence>
<keyword evidence="16" id="KW-0255">Endonuclease</keyword>
<dbReference type="Pfam" id="PF06831">
    <property type="entry name" value="H2TH"/>
    <property type="match status" value="1"/>
</dbReference>
<evidence type="ECO:0000256" key="4">
    <source>
        <dbReference type="ARBA" id="ARBA00022763"/>
    </source>
</evidence>
<feature type="domain" description="Formamidopyrimidine-DNA glycosylase catalytic" evidence="15">
    <location>
        <begin position="2"/>
        <end position="90"/>
    </location>
</feature>
<evidence type="ECO:0000256" key="9">
    <source>
        <dbReference type="ARBA" id="ARBA00023204"/>
    </source>
</evidence>
<dbReference type="PROSITE" id="PS51066">
    <property type="entry name" value="ZF_FPG_2"/>
    <property type="match status" value="1"/>
</dbReference>
<keyword evidence="6" id="KW-0378">Hydrolase</keyword>
<evidence type="ECO:0000256" key="2">
    <source>
        <dbReference type="ARBA" id="ARBA00009409"/>
    </source>
</evidence>
<keyword evidence="4" id="KW-0227">DNA damage</keyword>
<dbReference type="GO" id="GO:0004519">
    <property type="term" value="F:endonuclease activity"/>
    <property type="evidence" value="ECO:0007669"/>
    <property type="project" value="UniProtKB-KW"/>
</dbReference>
<dbReference type="PROSITE" id="PS51068">
    <property type="entry name" value="FPG_CAT"/>
    <property type="match status" value="1"/>
</dbReference>
<evidence type="ECO:0000256" key="6">
    <source>
        <dbReference type="ARBA" id="ARBA00022801"/>
    </source>
</evidence>
<dbReference type="PANTHER" id="PTHR22993">
    <property type="entry name" value="FORMAMIDOPYRIMIDINE-DNA GLYCOSYLASE"/>
    <property type="match status" value="1"/>
</dbReference>
<dbReference type="EMBL" id="CP104694">
    <property type="protein sequence ID" value="UXI66489.1"/>
    <property type="molecule type" value="Genomic_DNA"/>
</dbReference>
<evidence type="ECO:0000313" key="17">
    <source>
        <dbReference type="Proteomes" id="UP001064632"/>
    </source>
</evidence>
<evidence type="ECO:0000259" key="14">
    <source>
        <dbReference type="PROSITE" id="PS51066"/>
    </source>
</evidence>
<comment type="catalytic activity">
    <reaction evidence="1">
        <text>Hydrolysis of DNA containing ring-opened 7-methylguanine residues, releasing 2,6-diamino-4-hydroxy-5-(N-methyl)formamidopyrimidine.</text>
        <dbReference type="EC" id="3.2.2.23"/>
    </reaction>
</comment>
<evidence type="ECO:0000256" key="7">
    <source>
        <dbReference type="ARBA" id="ARBA00022833"/>
    </source>
</evidence>
<gene>
    <name evidence="16" type="ORF">N4264_17265</name>
</gene>
<dbReference type="InterPro" id="IPR012319">
    <property type="entry name" value="FPG_cat"/>
</dbReference>
<keyword evidence="5 13" id="KW-0863">Zinc-finger</keyword>
<dbReference type="SUPFAM" id="SSF46946">
    <property type="entry name" value="S13-like H2TH domain"/>
    <property type="match status" value="1"/>
</dbReference>
<evidence type="ECO:0000256" key="11">
    <source>
        <dbReference type="ARBA" id="ARBA00023268"/>
    </source>
</evidence>
<evidence type="ECO:0000313" key="16">
    <source>
        <dbReference type="EMBL" id="UXI66489.1"/>
    </source>
</evidence>
<dbReference type="SMART" id="SM00898">
    <property type="entry name" value="Fapy_DNA_glyco"/>
    <property type="match status" value="1"/>
</dbReference>
<keyword evidence="3" id="KW-0479">Metal-binding</keyword>
<dbReference type="InterPro" id="IPR015886">
    <property type="entry name" value="H2TH_FPG"/>
</dbReference>
<sequence length="246" mass="28453">MPEGPSIVILREQAAHLVGMRIDAVEGNTRLDKGRLEGQRILALRSWGKHFLVEFRAFSLRVHFLLFGTYRIDERREGVTPRLSLRGKRGELNLYACSVRYIDAPLDSVYDWRSDVMADAWDPRLALRKLRAHPGLLACDALLDQEIFAGVGNIIKNEVLFRIRVHPLSEVGALPARRLGRLVRESRNYSFDFLAWKRAFVLKKHWLVHTRSICPRCGSELENGKLGRTQRRSFFCLRCQDLWRSS</sequence>
<dbReference type="Pfam" id="PF01149">
    <property type="entry name" value="Fapy_DNA_glyco"/>
    <property type="match status" value="1"/>
</dbReference>